<keyword evidence="8" id="KW-0282">Flagellum</keyword>
<dbReference type="NCBIfam" id="TIGR02490">
    <property type="entry name" value="flgF"/>
    <property type="match status" value="1"/>
</dbReference>
<keyword evidence="8" id="KW-0966">Cell projection</keyword>
<dbReference type="Pfam" id="PF06429">
    <property type="entry name" value="Flg_bbr_C"/>
    <property type="match status" value="1"/>
</dbReference>
<dbReference type="InterPro" id="IPR012836">
    <property type="entry name" value="FlgF"/>
</dbReference>
<gene>
    <name evidence="8" type="ordered locus">Plav_2562</name>
</gene>
<name>A7HW88_PARL1</name>
<dbReference type="Pfam" id="PF22692">
    <property type="entry name" value="LlgE_F_G_D1"/>
    <property type="match status" value="1"/>
</dbReference>
<keyword evidence="3 4" id="KW-0975">Bacterial flagellum</keyword>
<dbReference type="PANTHER" id="PTHR30435">
    <property type="entry name" value="FLAGELLAR PROTEIN"/>
    <property type="match status" value="1"/>
</dbReference>
<dbReference type="KEGG" id="pla:Plav_2562"/>
<dbReference type="SUPFAM" id="SSF117143">
    <property type="entry name" value="Flagellar hook protein flgE"/>
    <property type="match status" value="1"/>
</dbReference>
<feature type="domain" description="Flagellar basal body rod protein N-terminal" evidence="5">
    <location>
        <begin position="18"/>
        <end position="48"/>
    </location>
</feature>
<reference evidence="8 9" key="1">
    <citation type="journal article" date="2011" name="Stand. Genomic Sci.">
        <title>Complete genome sequence of Parvibaculum lavamentivorans type strain (DS-1(T)).</title>
        <authorList>
            <person name="Schleheck D."/>
            <person name="Weiss M."/>
            <person name="Pitluck S."/>
            <person name="Bruce D."/>
            <person name="Land M.L."/>
            <person name="Han S."/>
            <person name="Saunders E."/>
            <person name="Tapia R."/>
            <person name="Detter C."/>
            <person name="Brettin T."/>
            <person name="Han J."/>
            <person name="Woyke T."/>
            <person name="Goodwin L."/>
            <person name="Pennacchio L."/>
            <person name="Nolan M."/>
            <person name="Cook A.M."/>
            <person name="Kjelleberg S."/>
            <person name="Thomas T."/>
        </authorList>
    </citation>
    <scope>NUCLEOTIDE SEQUENCE [LARGE SCALE GENOMIC DNA]</scope>
    <source>
        <strain evidence="9">DS-1 / DSM 13023 / NCIMB 13966</strain>
    </source>
</reference>
<dbReference type="PANTHER" id="PTHR30435:SF19">
    <property type="entry name" value="FLAGELLAR BASAL-BODY ROD PROTEIN FLGG"/>
    <property type="match status" value="1"/>
</dbReference>
<dbReference type="Proteomes" id="UP000006377">
    <property type="component" value="Chromosome"/>
</dbReference>
<dbReference type="HOGENOM" id="CLU_013687_0_0_5"/>
<protein>
    <recommendedName>
        <fullName evidence="4">Flagellar basal-body rod protein FlgF</fullName>
    </recommendedName>
</protein>
<organism evidence="8 9">
    <name type="scientific">Parvibaculum lavamentivorans (strain DS-1 / DSM 13023 / NCIMB 13966)</name>
    <dbReference type="NCBI Taxonomy" id="402881"/>
    <lineage>
        <taxon>Bacteria</taxon>
        <taxon>Pseudomonadati</taxon>
        <taxon>Pseudomonadota</taxon>
        <taxon>Alphaproteobacteria</taxon>
        <taxon>Hyphomicrobiales</taxon>
        <taxon>Parvibaculaceae</taxon>
        <taxon>Parvibaculum</taxon>
    </lineage>
</organism>
<dbReference type="InterPro" id="IPR053967">
    <property type="entry name" value="LlgE_F_G-like_D1"/>
</dbReference>
<proteinExistence type="inferred from homology"/>
<dbReference type="GO" id="GO:0030694">
    <property type="term" value="C:bacterial-type flagellum basal body, rod"/>
    <property type="evidence" value="ECO:0007669"/>
    <property type="project" value="UniProtKB-UniRule"/>
</dbReference>
<evidence type="ECO:0000313" key="9">
    <source>
        <dbReference type="Proteomes" id="UP000006377"/>
    </source>
</evidence>
<accession>A7HW88</accession>
<dbReference type="EMBL" id="CP000774">
    <property type="protein sequence ID" value="ABS64171.1"/>
    <property type="molecule type" value="Genomic_DNA"/>
</dbReference>
<dbReference type="RefSeq" id="WP_012111483.1">
    <property type="nucleotide sequence ID" value="NC_009719.1"/>
</dbReference>
<evidence type="ECO:0000313" key="8">
    <source>
        <dbReference type="EMBL" id="ABS64171.1"/>
    </source>
</evidence>
<sequence>MLAPGIQPDAGFDMENALLIGLSRQMAMSREMATIANNIANMNTTAYKSEAMLFEEFLAKDASEDSPDSTIRFVQDVGQHRNLRDGALQTTGNPFDVAITGEGFFRVETGQGVLYTRNGNFQLDADGQLVTSNGDPILTDAGTPITFARDEIGITIARDGTISSDRGLRGKLAIVTFENQQEMRKAGNSLLSTAQEEVPAENIRLVQGALEGSNVNPILEMTNMIEVTRSYASAQKLIDQADQMRRKAIQDLGAAA</sequence>
<comment type="subunit">
    <text evidence="4">The basal body constitutes a major portion of the flagellar organelle and consists of five rings (E,L,P,S, and M) mounted on a central rod. The rod consists of about 26 subunits of FlgG in the distal portion, and FlgB, FlgC and FlgF are thought to build up the proximal portion of the rod with about 6 subunits each.</text>
</comment>
<keyword evidence="8" id="KW-0969">Cilium</keyword>
<feature type="domain" description="Flagellar basal-body/hook protein C-terminal" evidence="6">
    <location>
        <begin position="206"/>
        <end position="250"/>
    </location>
</feature>
<dbReference type="InterPro" id="IPR001444">
    <property type="entry name" value="Flag_bb_rod_N"/>
</dbReference>
<feature type="domain" description="Flagellar hook protein FlgE/F/G-like D1" evidence="7">
    <location>
        <begin position="98"/>
        <end position="163"/>
    </location>
</feature>
<evidence type="ECO:0000256" key="1">
    <source>
        <dbReference type="ARBA" id="ARBA00004117"/>
    </source>
</evidence>
<dbReference type="Pfam" id="PF00460">
    <property type="entry name" value="Flg_bb_rod"/>
    <property type="match status" value="1"/>
</dbReference>
<comment type="similarity">
    <text evidence="2 4">Belongs to the flagella basal body rod proteins family.</text>
</comment>
<dbReference type="InterPro" id="IPR037925">
    <property type="entry name" value="FlgE/F/G-like"/>
</dbReference>
<evidence type="ECO:0000259" key="6">
    <source>
        <dbReference type="Pfam" id="PF06429"/>
    </source>
</evidence>
<dbReference type="InterPro" id="IPR010930">
    <property type="entry name" value="Flg_bb/hook_C_dom"/>
</dbReference>
<dbReference type="STRING" id="402881.Plav_2562"/>
<evidence type="ECO:0000259" key="5">
    <source>
        <dbReference type="Pfam" id="PF00460"/>
    </source>
</evidence>
<evidence type="ECO:0000256" key="2">
    <source>
        <dbReference type="ARBA" id="ARBA00009677"/>
    </source>
</evidence>
<dbReference type="AlphaFoldDB" id="A7HW88"/>
<dbReference type="OrthoDB" id="9804559at2"/>
<keyword evidence="9" id="KW-1185">Reference proteome</keyword>
<dbReference type="PROSITE" id="PS00588">
    <property type="entry name" value="FLAGELLA_BB_ROD"/>
    <property type="match status" value="1"/>
</dbReference>
<dbReference type="InterPro" id="IPR020013">
    <property type="entry name" value="Flagellar_FlgE/F/G"/>
</dbReference>
<evidence type="ECO:0000259" key="7">
    <source>
        <dbReference type="Pfam" id="PF22692"/>
    </source>
</evidence>
<dbReference type="NCBIfam" id="TIGR03506">
    <property type="entry name" value="FlgEFG_subfam"/>
    <property type="match status" value="1"/>
</dbReference>
<dbReference type="InterPro" id="IPR019776">
    <property type="entry name" value="Flagellar_basal_body_rod_CS"/>
</dbReference>
<comment type="subcellular location">
    <subcellularLocation>
        <location evidence="1 4">Bacterial flagellum basal body</location>
    </subcellularLocation>
</comment>
<dbReference type="GO" id="GO:0071978">
    <property type="term" value="P:bacterial-type flagellum-dependent swarming motility"/>
    <property type="evidence" value="ECO:0007669"/>
    <property type="project" value="TreeGrafter"/>
</dbReference>
<dbReference type="eggNOG" id="COG4786">
    <property type="taxonomic scope" value="Bacteria"/>
</dbReference>
<evidence type="ECO:0000256" key="3">
    <source>
        <dbReference type="ARBA" id="ARBA00023143"/>
    </source>
</evidence>
<evidence type="ECO:0000256" key="4">
    <source>
        <dbReference type="RuleBase" id="RU362116"/>
    </source>
</evidence>